<dbReference type="InterPro" id="IPR027038">
    <property type="entry name" value="RanGap"/>
</dbReference>
<gene>
    <name evidence="2" type="ORF">PPERSA_12229</name>
</gene>
<dbReference type="InParanoid" id="A0A0V0R4T2"/>
<evidence type="ECO:0000313" key="3">
    <source>
        <dbReference type="Proteomes" id="UP000054937"/>
    </source>
</evidence>
<dbReference type="GO" id="GO:0031267">
    <property type="term" value="F:small GTPase binding"/>
    <property type="evidence" value="ECO:0007669"/>
    <property type="project" value="TreeGrafter"/>
</dbReference>
<dbReference type="OMA" id="PNNCITR"/>
<dbReference type="InterPro" id="IPR032675">
    <property type="entry name" value="LRR_dom_sf"/>
</dbReference>
<keyword evidence="1" id="KW-0812">Transmembrane</keyword>
<feature type="transmembrane region" description="Helical" evidence="1">
    <location>
        <begin position="1468"/>
        <end position="1491"/>
    </location>
</feature>
<protein>
    <submittedName>
        <fullName evidence="2">Uncharacterized protein</fullName>
    </submittedName>
</protein>
<comment type="caution">
    <text evidence="2">The sequence shown here is derived from an EMBL/GenBank/DDBJ whole genome shotgun (WGS) entry which is preliminary data.</text>
</comment>
<dbReference type="PANTHER" id="PTHR24113:SF15">
    <property type="entry name" value="NACHT DOMAIN-CONTAINING PROTEIN"/>
    <property type="match status" value="1"/>
</dbReference>
<name>A0A0V0R4T2_PSEPJ</name>
<proteinExistence type="predicted"/>
<evidence type="ECO:0000256" key="1">
    <source>
        <dbReference type="SAM" id="Phobius"/>
    </source>
</evidence>
<dbReference type="Proteomes" id="UP000054937">
    <property type="component" value="Unassembled WGS sequence"/>
</dbReference>
<dbReference type="EMBL" id="LDAU01000048">
    <property type="protein sequence ID" value="KRX09486.1"/>
    <property type="molecule type" value="Genomic_DNA"/>
</dbReference>
<dbReference type="GO" id="GO:0005634">
    <property type="term" value="C:nucleus"/>
    <property type="evidence" value="ECO:0007669"/>
    <property type="project" value="TreeGrafter"/>
</dbReference>
<keyword evidence="1" id="KW-1133">Transmembrane helix</keyword>
<dbReference type="PANTHER" id="PTHR24113">
    <property type="entry name" value="RAN GTPASE-ACTIVATING PROTEIN 1"/>
    <property type="match status" value="1"/>
</dbReference>
<dbReference type="OrthoDB" id="292036at2759"/>
<dbReference type="GO" id="GO:0005096">
    <property type="term" value="F:GTPase activator activity"/>
    <property type="evidence" value="ECO:0007669"/>
    <property type="project" value="InterPro"/>
</dbReference>
<keyword evidence="3" id="KW-1185">Reference proteome</keyword>
<accession>A0A0V0R4T2</accession>
<keyword evidence="1" id="KW-0472">Membrane</keyword>
<dbReference type="GO" id="GO:0006913">
    <property type="term" value="P:nucleocytoplasmic transport"/>
    <property type="evidence" value="ECO:0007669"/>
    <property type="project" value="TreeGrafter"/>
</dbReference>
<dbReference type="GO" id="GO:0048471">
    <property type="term" value="C:perinuclear region of cytoplasm"/>
    <property type="evidence" value="ECO:0007669"/>
    <property type="project" value="TreeGrafter"/>
</dbReference>
<evidence type="ECO:0000313" key="2">
    <source>
        <dbReference type="EMBL" id="KRX09486.1"/>
    </source>
</evidence>
<reference evidence="2 3" key="1">
    <citation type="journal article" date="2015" name="Sci. Rep.">
        <title>Genome of the facultative scuticociliatosis pathogen Pseudocohnilembus persalinus provides insight into its virulence through horizontal gene transfer.</title>
        <authorList>
            <person name="Xiong J."/>
            <person name="Wang G."/>
            <person name="Cheng J."/>
            <person name="Tian M."/>
            <person name="Pan X."/>
            <person name="Warren A."/>
            <person name="Jiang C."/>
            <person name="Yuan D."/>
            <person name="Miao W."/>
        </authorList>
    </citation>
    <scope>NUCLEOTIDE SEQUENCE [LARGE SCALE GENOMIC DNA]</scope>
    <source>
        <strain evidence="2">36N120E</strain>
    </source>
</reference>
<dbReference type="Gene3D" id="3.80.10.10">
    <property type="entry name" value="Ribonuclease Inhibitor"/>
    <property type="match status" value="5"/>
</dbReference>
<organism evidence="2 3">
    <name type="scientific">Pseudocohnilembus persalinus</name>
    <name type="common">Ciliate</name>
    <dbReference type="NCBI Taxonomy" id="266149"/>
    <lineage>
        <taxon>Eukaryota</taxon>
        <taxon>Sar</taxon>
        <taxon>Alveolata</taxon>
        <taxon>Ciliophora</taxon>
        <taxon>Intramacronucleata</taxon>
        <taxon>Oligohymenophorea</taxon>
        <taxon>Scuticociliatia</taxon>
        <taxon>Philasterida</taxon>
        <taxon>Pseudocohnilembidae</taxon>
        <taxon>Pseudocohnilembus</taxon>
    </lineage>
</organism>
<sequence>MDMFYQLESVTREMKSVSKIYFQACQLSYNHLKMLKGFIAYGKYSFLTLILDQNNLDFQEIDGFFFGNSNVVRNKIKEDKICIIIVNNNGIFKQGYAEILKQKLQDKIVIDKRQGLIYTQTSQLKERQEDLVNERVRNYLQINFRKGVENDDQESIESLNYLFPNNKISFVEKINLSDIQINNFEIAKSLFTNIFKNRGLKSFIMQNMNTVTFEALCDVFYKQENINLNKIDLSGSDLSTKDIYKFFKSKLNQIKFKQIKYIKTFELDLSVNKLILRNTKLNNKSLQALENSLKKNKSFKKSLRMIDLSSNPLIDNYNHLGRVIQQFKFLKILNLKQMNGLMQKKFYQIFQKHASGRKKNQNIFENLHEINFQNNKNMQPEGLVNLIKELEKFVNLEKLTLSQCDLGDEYIKQWGKNQKIFQIIKKIDISENNRIGPLGWGHFFEILGDSQRIEKIKMQSCALSQESLSKITEKIFYIKKRSKFAQNLVTNLKCLDFRRNNYQQQLMIQSQNMINSNNQINMNNNNINNINNNQLNQSNNGGNLAKIEIVQKSLNWQEFMKIISTKTKIKQVKLQGCYFSNEAISYQGFFNFSQGSNLGINLQKLDFSYCVNLGARQWNEIFQNVFFLKNLKELILEFCNLDDQKVDCILNHNIEKNTNQNNNFMGQSRDDQINFDRNITQTLEKLSLKGNQMIFSQGYSKIFQFLVLCKNFKKLYLSENGLTWTKIKGINVQILQKSPTFLENLQILKFCRNKNLEPNGWSHLFEIFKGVKNLNELRISDCRFTDEKFHRIKQGILGLNCNQSLKTIDFFGNGLLSKTSWSIFFKDIVFRHDNLENLYIGCCNLNGNIIENVCEKIKDEIRNRVEKNYNFSQEKAFYERYSNQFKKILGKESQKNFRVDSLILDGNIRFKPSQWHQLFSNLVYFDNLRAISLGKCYLDIQKIEQIVSAVEEFENMEIDESSDQKIISKNGKPKKVKKQRANSSVKSVIYCKSFYKNIKHFNFSGNKYINQEGWKKLFQFLEKFQNLQVLQLNNCDLDDQIVKFFADSLKKSKDLRSSLTQIEFGSNQKVTQKGWVYLFRSFKKCTFLENLNLSNCNLDYQCMQAFCDIFEVGTSMIEKVNINCNINIEKKGFDIFFERICKINGITKIDLSMTKLNDSKIQELVIGLKNQLPITQSLNSLMLMGNHKISNEGWESLFQGINNCDNFQQLQLQVCKLTGSIIKRLIRNSQKLKQNLRHFNILGNPDIKRNHMADLIMYLFEFKRLEYLNLGMCDLDTDLVVDLEQKLYIIKNNKKEVKSNLKTLELIGNNRISSFGWEKLFNLIVNQMPKIQKIGLRKCELNDEDLAKIISEWKNRPPICKSIKQIFLQNNPDISVQGYVDFIKNGLSFIFFFSRSFSAFYRRIKNSERRISTQYINDFYCLCSHIEFNAVADVLDFIAPYNVVVIPNNCITRIILPQFYGKAINNKVLVSILTFIFEDIPQLLLGLAFIFQNEQKYTFNVISVIVMSLISLIIAFYNFMSIRPSILNQMDFDELIKKKKEDYNQNVQQYLSMEQKLMNYWIDYHLSDRKSYNIESEMLDEQILNLEVDNKFQPQRQTGHRQTEIQQQQMFKIDNLNVKANSKNNDINDIDSSPYKSKSFIYQQVNDGKILNQSSQVLQK</sequence>
<dbReference type="GO" id="GO:0005829">
    <property type="term" value="C:cytosol"/>
    <property type="evidence" value="ECO:0007669"/>
    <property type="project" value="TreeGrafter"/>
</dbReference>
<dbReference type="SUPFAM" id="SSF52047">
    <property type="entry name" value="RNI-like"/>
    <property type="match status" value="2"/>
</dbReference>
<feature type="transmembrane region" description="Helical" evidence="1">
    <location>
        <begin position="1497"/>
        <end position="1520"/>
    </location>
</feature>